<keyword evidence="1" id="KW-0808">Transferase</keyword>
<dbReference type="GO" id="GO:0004478">
    <property type="term" value="F:methionine adenosyltransferase activity"/>
    <property type="evidence" value="ECO:0007669"/>
    <property type="project" value="UniProtKB-EC"/>
</dbReference>
<evidence type="ECO:0000313" key="2">
    <source>
        <dbReference type="Proteomes" id="UP000707206"/>
    </source>
</evidence>
<dbReference type="EMBL" id="VIKU02000003">
    <property type="protein sequence ID" value="NHF59937.1"/>
    <property type="molecule type" value="Genomic_DNA"/>
</dbReference>
<evidence type="ECO:0000313" key="1">
    <source>
        <dbReference type="EMBL" id="NHF59937.1"/>
    </source>
</evidence>
<protein>
    <submittedName>
        <fullName evidence="1">Methionine adenosyltransferase</fullName>
        <ecNumber evidence="1">2.5.1.6</ecNumber>
    </submittedName>
</protein>
<keyword evidence="2" id="KW-1185">Reference proteome</keyword>
<proteinExistence type="predicted"/>
<dbReference type="InterPro" id="IPR042544">
    <property type="entry name" value="AdoMet_synthase_3"/>
</dbReference>
<reference evidence="1" key="1">
    <citation type="submission" date="2019-07" db="EMBL/GenBank/DDBJ databases">
        <authorList>
            <person name="De-Chao Zhang Q."/>
        </authorList>
    </citation>
    <scope>NUCLEOTIDE SEQUENCE</scope>
    <source>
        <strain evidence="1">TP-CH-4</strain>
    </source>
</reference>
<dbReference type="NCBIfam" id="NF003366">
    <property type="entry name" value="PRK04439.1-5"/>
    <property type="match status" value="1"/>
</dbReference>
<dbReference type="PANTHER" id="PTHR36697:SF1">
    <property type="entry name" value="S-ADENOSYLMETHIONINE SYNTHASE"/>
    <property type="match status" value="1"/>
</dbReference>
<organism evidence="1 2">
    <name type="scientific">Pelagihabitans pacificus</name>
    <dbReference type="NCBI Taxonomy" id="2696054"/>
    <lineage>
        <taxon>Bacteria</taxon>
        <taxon>Pseudomonadati</taxon>
        <taxon>Bacteroidota</taxon>
        <taxon>Flavobacteriia</taxon>
        <taxon>Flavobacteriales</taxon>
        <taxon>Flavobacteriaceae</taxon>
        <taxon>Pelagihabitans</taxon>
    </lineage>
</organism>
<comment type="caution">
    <text evidence="1">The sequence shown here is derived from an EMBL/GenBank/DDBJ whole genome shotgun (WGS) entry which is preliminary data.</text>
</comment>
<name>A0A967AYI8_9FLAO</name>
<dbReference type="RefSeq" id="WP_152574443.1">
    <property type="nucleotide sequence ID" value="NZ_VIKU02000003.1"/>
</dbReference>
<accession>A0A967AYI8</accession>
<dbReference type="EC" id="2.5.1.6" evidence="1"/>
<dbReference type="PANTHER" id="PTHR36697">
    <property type="entry name" value="S-ADENOSYLMETHIONINE SYNTHASE"/>
    <property type="match status" value="1"/>
</dbReference>
<dbReference type="Gene3D" id="3.30.300.280">
    <property type="entry name" value="S-adenosylmethionine synthetase, C-terminal domain"/>
    <property type="match status" value="1"/>
</dbReference>
<dbReference type="Proteomes" id="UP000707206">
    <property type="component" value="Unassembled WGS sequence"/>
</dbReference>
<dbReference type="Gene3D" id="3.30.300.10">
    <property type="match status" value="1"/>
</dbReference>
<sequence>MTNTIVIGNLEDDTIEMTERKGIGHPDTICDVVTEQISVALCQYYLEEFGAILHHNVDKALLVGGQSRPAYNGGEVVQPISLTIAGRATHQVGDKKIPVREIAIETAKKWVRENIRHLDVGRHLRVEAKIRPGSEDLVKLFQRFGQGEIPLANDTSFGAGFYPNSLLQKLIIHIEELLNIPETKIKFPFIGEDVKVMGVKGPSGNHFTVAIAIIDQYINDLNDYIAKIERVREWVVTRLNLSGSTVQINTADDYPSESIYLTVTGTSAEHGDDGQVGRGNRINGLITPYRPMSLEATSGKNPINHTGKIYNYLAMDLSRALVENQLVDEARVFLLSQIGEPINEPQLVHLQLKNRKVDKKLIKDLTREKLLELPNYWKRIIYQ</sequence>
<dbReference type="AlphaFoldDB" id="A0A967AYI8"/>
<dbReference type="InterPro" id="IPR027790">
    <property type="entry name" value="AdoMet_synthase_2_family"/>
</dbReference>
<dbReference type="Pfam" id="PF01941">
    <property type="entry name" value="AdoMet_Synthase"/>
    <property type="match status" value="1"/>
</dbReference>
<gene>
    <name evidence="1" type="ORF">FK220_011335</name>
</gene>
<reference evidence="1" key="2">
    <citation type="submission" date="2020-03" db="EMBL/GenBank/DDBJ databases">
        <title>Flavobacteriaceae bacterium strain TP-CH-4, a member of the family Flavobacteriaceae isolated from a deep-sea seamount.</title>
        <authorList>
            <person name="Zhang D.-C."/>
        </authorList>
    </citation>
    <scope>NUCLEOTIDE SEQUENCE</scope>
    <source>
        <strain evidence="1">TP-CH-4</strain>
    </source>
</reference>